<feature type="chain" id="PRO_5046569912" description="Secreted protein" evidence="1">
    <location>
        <begin position="17"/>
        <end position="79"/>
    </location>
</feature>
<accession>A0ABN9UH57</accession>
<evidence type="ECO:0000313" key="2">
    <source>
        <dbReference type="EMBL" id="CAK0858978.1"/>
    </source>
</evidence>
<sequence>MLILLALLLRSPHVPPRPSSVTLFASTSFPCSLLCICGLGVLRDVQAQLNFQVVNVGFNFSWRSFHMHTVLPGRPFFTS</sequence>
<reference evidence="2" key="1">
    <citation type="submission" date="2023-10" db="EMBL/GenBank/DDBJ databases">
        <authorList>
            <person name="Chen Y."/>
            <person name="Shah S."/>
            <person name="Dougan E. K."/>
            <person name="Thang M."/>
            <person name="Chan C."/>
        </authorList>
    </citation>
    <scope>NUCLEOTIDE SEQUENCE [LARGE SCALE GENOMIC DNA]</scope>
</reference>
<evidence type="ECO:0000256" key="1">
    <source>
        <dbReference type="SAM" id="SignalP"/>
    </source>
</evidence>
<evidence type="ECO:0000313" key="3">
    <source>
        <dbReference type="Proteomes" id="UP001189429"/>
    </source>
</evidence>
<keyword evidence="3" id="KW-1185">Reference proteome</keyword>
<keyword evidence="1" id="KW-0732">Signal</keyword>
<name>A0ABN9UH57_9DINO</name>
<proteinExistence type="predicted"/>
<protein>
    <recommendedName>
        <fullName evidence="4">Secreted protein</fullName>
    </recommendedName>
</protein>
<comment type="caution">
    <text evidence="2">The sequence shown here is derived from an EMBL/GenBank/DDBJ whole genome shotgun (WGS) entry which is preliminary data.</text>
</comment>
<dbReference type="Proteomes" id="UP001189429">
    <property type="component" value="Unassembled WGS sequence"/>
</dbReference>
<feature type="signal peptide" evidence="1">
    <location>
        <begin position="1"/>
        <end position="16"/>
    </location>
</feature>
<gene>
    <name evidence="2" type="ORF">PCOR1329_LOCUS48495</name>
</gene>
<feature type="non-terminal residue" evidence="2">
    <location>
        <position position="79"/>
    </location>
</feature>
<organism evidence="2 3">
    <name type="scientific">Prorocentrum cordatum</name>
    <dbReference type="NCBI Taxonomy" id="2364126"/>
    <lineage>
        <taxon>Eukaryota</taxon>
        <taxon>Sar</taxon>
        <taxon>Alveolata</taxon>
        <taxon>Dinophyceae</taxon>
        <taxon>Prorocentrales</taxon>
        <taxon>Prorocentraceae</taxon>
        <taxon>Prorocentrum</taxon>
    </lineage>
</organism>
<dbReference type="EMBL" id="CAUYUJ010015858">
    <property type="protein sequence ID" value="CAK0858978.1"/>
    <property type="molecule type" value="Genomic_DNA"/>
</dbReference>
<evidence type="ECO:0008006" key="4">
    <source>
        <dbReference type="Google" id="ProtNLM"/>
    </source>
</evidence>